<feature type="transmembrane region" description="Helical" evidence="1">
    <location>
        <begin position="61"/>
        <end position="82"/>
    </location>
</feature>
<dbReference type="RefSeq" id="WP_142932262.1">
    <property type="nucleotide sequence ID" value="NZ_ML660166.1"/>
</dbReference>
<feature type="transmembrane region" description="Helical" evidence="1">
    <location>
        <begin position="108"/>
        <end position="127"/>
    </location>
</feature>
<protein>
    <submittedName>
        <fullName evidence="2">Uncharacterized protein</fullName>
    </submittedName>
</protein>
<keyword evidence="3" id="KW-1185">Reference proteome</keyword>
<dbReference type="Proteomes" id="UP000315439">
    <property type="component" value="Unassembled WGS sequence"/>
</dbReference>
<dbReference type="OrthoDB" id="9903309at2"/>
<dbReference type="EMBL" id="VIKS01000010">
    <property type="protein sequence ID" value="TQV86339.1"/>
    <property type="molecule type" value="Genomic_DNA"/>
</dbReference>
<sequence>MKIFICKLHVIIKYVGGNSKSERYFPILFMAFWLNIVGQSFIYLTYLYFIKDLIRVEISYATLKVIAIGIAILSVVVLYSLVNDDEIYGNAEDWFQSKDPGEKLRMKFALGIILFSVFFGALIWMLYKL</sequence>
<evidence type="ECO:0000313" key="3">
    <source>
        <dbReference type="Proteomes" id="UP000315439"/>
    </source>
</evidence>
<evidence type="ECO:0000313" key="2">
    <source>
        <dbReference type="EMBL" id="TQV86339.1"/>
    </source>
</evidence>
<reference evidence="2 3" key="1">
    <citation type="submission" date="2019-07" db="EMBL/GenBank/DDBJ databases">
        <title>Draft genome for Aliikangiella sp. M105.</title>
        <authorList>
            <person name="Wang G."/>
        </authorList>
    </citation>
    <scope>NUCLEOTIDE SEQUENCE [LARGE SCALE GENOMIC DNA]</scope>
    <source>
        <strain evidence="2 3">M105</strain>
    </source>
</reference>
<feature type="transmembrane region" description="Helical" evidence="1">
    <location>
        <begin position="24"/>
        <end position="49"/>
    </location>
</feature>
<evidence type="ECO:0000256" key="1">
    <source>
        <dbReference type="SAM" id="Phobius"/>
    </source>
</evidence>
<keyword evidence="1" id="KW-1133">Transmembrane helix</keyword>
<accession>A0A545UA73</accession>
<proteinExistence type="predicted"/>
<keyword evidence="1" id="KW-0812">Transmembrane</keyword>
<keyword evidence="1" id="KW-0472">Membrane</keyword>
<dbReference type="AlphaFoldDB" id="A0A545UA73"/>
<organism evidence="2 3">
    <name type="scientific">Aliikangiella coralliicola</name>
    <dbReference type="NCBI Taxonomy" id="2592383"/>
    <lineage>
        <taxon>Bacteria</taxon>
        <taxon>Pseudomonadati</taxon>
        <taxon>Pseudomonadota</taxon>
        <taxon>Gammaproteobacteria</taxon>
        <taxon>Oceanospirillales</taxon>
        <taxon>Pleioneaceae</taxon>
        <taxon>Aliikangiella</taxon>
    </lineage>
</organism>
<comment type="caution">
    <text evidence="2">The sequence shown here is derived from an EMBL/GenBank/DDBJ whole genome shotgun (WGS) entry which is preliminary data.</text>
</comment>
<gene>
    <name evidence="2" type="ORF">FLL46_15550</name>
</gene>
<name>A0A545UA73_9GAMM</name>